<evidence type="ECO:0000313" key="2">
    <source>
        <dbReference type="Proteomes" id="UP000595814"/>
    </source>
</evidence>
<protein>
    <submittedName>
        <fullName evidence="1">Type II/IV secretion system protein</fullName>
    </submittedName>
</protein>
<dbReference type="EMBL" id="CP066744">
    <property type="protein sequence ID" value="QQK08628.1"/>
    <property type="molecule type" value="Genomic_DNA"/>
</dbReference>
<gene>
    <name evidence="1" type="ORF">JFY71_03555</name>
</gene>
<proteinExistence type="predicted"/>
<accession>A0AC61N0U5</accession>
<keyword evidence="2" id="KW-1185">Reference proteome</keyword>
<dbReference type="Proteomes" id="UP000595814">
    <property type="component" value="Chromosome"/>
</dbReference>
<name>A0AC61N0U5_9FIRM</name>
<organism evidence="1 2">
    <name type="scientific">Miniphocaeibacter halophilus</name>
    <dbReference type="NCBI Taxonomy" id="2931922"/>
    <lineage>
        <taxon>Bacteria</taxon>
        <taxon>Bacillati</taxon>
        <taxon>Bacillota</taxon>
        <taxon>Tissierellia</taxon>
        <taxon>Tissierellales</taxon>
        <taxon>Peptoniphilaceae</taxon>
        <taxon>Miniphocaeibacter</taxon>
    </lineage>
</organism>
<sequence length="403" mass="45791">MFSKKILESKEEINIVEEINDLINNAIKQNASDIHIEPLKDKVRIRYRVDGKLFTTKSYDLKEISKITTRIKIMSKLNVAEKRIPQDGGFKYSLTNRDVDIRVSTILTIYGEKIVLRILNKDEANVSLDKLGISKEDISLIRNISNVENGLIYLTGPTGCGKSTTLYSVIKELNKEDINIITVEDPVEFKIDGVNQIQINEAAGIGFSNTLKSILRQDPEIILVGETRDRETAEISVRAAITGHRVFSTLHTSDSYSAIIRLLDMNIDDYLIKASLKGVLSQRLIRNLCNNCKEKVLVTEEQKEILKNIDRVEVPKYIYKPVGCSKCNNGYLGRKAVMEILPIDSDFRNIIRKNIDLDKLRNLGREKNIKNLLQKALVHLYNGTTSFDELMNLSLNMEFKNGD</sequence>
<evidence type="ECO:0000313" key="1">
    <source>
        <dbReference type="EMBL" id="QQK08628.1"/>
    </source>
</evidence>
<reference evidence="1 2" key="1">
    <citation type="journal article" date="2022" name="Int. J. Syst. Evol. Microbiol.">
        <title>Miniphocaeibacter halophilus sp. nov., an ammonium-tolerant acetate-producing bacterium isolated from a biogas system.</title>
        <authorList>
            <person name="Schnurer A."/>
            <person name="Singh A."/>
            <person name="Bi S."/>
            <person name="Qiao W."/>
            <person name="Westerholm M."/>
        </authorList>
    </citation>
    <scope>NUCLEOTIDE SEQUENCE [LARGE SCALE GENOMIC DNA]</scope>
    <source>
        <strain evidence="1 2">AMB_01</strain>
    </source>
</reference>